<evidence type="ECO:0000256" key="1">
    <source>
        <dbReference type="SAM" id="Phobius"/>
    </source>
</evidence>
<accession>A0A7W8I1L1</accession>
<feature type="transmembrane region" description="Helical" evidence="1">
    <location>
        <begin position="16"/>
        <end position="36"/>
    </location>
</feature>
<dbReference type="InterPro" id="IPR052155">
    <property type="entry name" value="Biofilm_reg_signaling"/>
</dbReference>
<dbReference type="InterPro" id="IPR001633">
    <property type="entry name" value="EAL_dom"/>
</dbReference>
<evidence type="ECO:0000313" key="4">
    <source>
        <dbReference type="EMBL" id="MBB5292915.1"/>
    </source>
</evidence>
<reference evidence="4 5" key="1">
    <citation type="submission" date="2020-08" db="EMBL/GenBank/DDBJ databases">
        <title>Genomic Encyclopedia of Type Strains, Phase IV (KMG-IV): sequencing the most valuable type-strain genomes for metagenomic binning, comparative biology and taxonomic classification.</title>
        <authorList>
            <person name="Goeker M."/>
        </authorList>
    </citation>
    <scope>NUCLEOTIDE SEQUENCE [LARGE SCALE GENOMIC DNA]</scope>
    <source>
        <strain evidence="4 5">DSM 25335</strain>
    </source>
</reference>
<sequence>MEKVLLKFGLRNDRSLRILFAGYLAVLAAVVVPAFGGATNGFTLWLGLSSACVATALVLFATHHLRVTRENQRLAVVGERLEHQAHSDPLTGLMNRIAFNKVLAERSQAQVHGELAVLFLDVNRFKEINDSLGHKAGDVLLAQVARLLTDNLPDAVAVARMGGDEFAAILTVTKTTTPEACASAIAEGLQQPLLIEGRLVQSGAAIGIAYGNLAYDDGDDLLKHADIAMYEAKAAGVNGYRVFDDLMEERMSSRVSIRSELARALDTDELTLNYQPLVCAKTGELISVEALLRWNSPRLGQVSPAVLIPIAEESGQIIHLSNWVLDTGLAAIKTLGDVPVGINISPVHFRHSQFATILAEKLIAANVRPELLHLEITEGVLISHMEGAKKTIAQVRKLGCKVYLDDFGTGYSSLSYLQDFELDGMKIDKSFLRDLGERSQATQIMRSVVDLGHSLGLKVVVEGVESEWQARLLQLLNCDILQGFHFATPMVLADIAAFRKLHTAKAETSADLGSAERLSA</sequence>
<dbReference type="NCBIfam" id="TIGR00254">
    <property type="entry name" value="GGDEF"/>
    <property type="match status" value="1"/>
</dbReference>
<dbReference type="Proteomes" id="UP000566663">
    <property type="component" value="Unassembled WGS sequence"/>
</dbReference>
<evidence type="ECO:0000259" key="2">
    <source>
        <dbReference type="PROSITE" id="PS50883"/>
    </source>
</evidence>
<dbReference type="Pfam" id="PF00563">
    <property type="entry name" value="EAL"/>
    <property type="match status" value="1"/>
</dbReference>
<dbReference type="SMART" id="SM00052">
    <property type="entry name" value="EAL"/>
    <property type="match status" value="1"/>
</dbReference>
<dbReference type="RefSeq" id="WP_183255805.1">
    <property type="nucleotide sequence ID" value="NZ_BAAAFF010000001.1"/>
</dbReference>
<dbReference type="PROSITE" id="PS50887">
    <property type="entry name" value="GGDEF"/>
    <property type="match status" value="1"/>
</dbReference>
<comment type="caution">
    <text evidence="4">The sequence shown here is derived from an EMBL/GenBank/DDBJ whole genome shotgun (WGS) entry which is preliminary data.</text>
</comment>
<evidence type="ECO:0000313" key="5">
    <source>
        <dbReference type="Proteomes" id="UP000566663"/>
    </source>
</evidence>
<gene>
    <name evidence="4" type="ORF">HNQ67_002452</name>
</gene>
<evidence type="ECO:0000259" key="3">
    <source>
        <dbReference type="PROSITE" id="PS50887"/>
    </source>
</evidence>
<dbReference type="SUPFAM" id="SSF55073">
    <property type="entry name" value="Nucleotide cyclase"/>
    <property type="match status" value="1"/>
</dbReference>
<proteinExistence type="predicted"/>
<dbReference type="CDD" id="cd01949">
    <property type="entry name" value="GGDEF"/>
    <property type="match status" value="1"/>
</dbReference>
<dbReference type="CDD" id="cd01948">
    <property type="entry name" value="EAL"/>
    <property type="match status" value="1"/>
</dbReference>
<dbReference type="InterPro" id="IPR000160">
    <property type="entry name" value="GGDEF_dom"/>
</dbReference>
<keyword evidence="1" id="KW-0472">Membrane</keyword>
<keyword evidence="1" id="KW-0812">Transmembrane</keyword>
<dbReference type="Pfam" id="PF00990">
    <property type="entry name" value="GGDEF"/>
    <property type="match status" value="1"/>
</dbReference>
<dbReference type="AlphaFoldDB" id="A0A7W8I1L1"/>
<dbReference type="SUPFAM" id="SSF141868">
    <property type="entry name" value="EAL domain-like"/>
    <property type="match status" value="1"/>
</dbReference>
<dbReference type="PROSITE" id="PS50883">
    <property type="entry name" value="EAL"/>
    <property type="match status" value="1"/>
</dbReference>
<keyword evidence="1" id="KW-1133">Transmembrane helix</keyword>
<dbReference type="Gene3D" id="3.20.20.450">
    <property type="entry name" value="EAL domain"/>
    <property type="match status" value="1"/>
</dbReference>
<dbReference type="SMART" id="SM00267">
    <property type="entry name" value="GGDEF"/>
    <property type="match status" value="1"/>
</dbReference>
<feature type="transmembrane region" description="Helical" evidence="1">
    <location>
        <begin position="42"/>
        <end position="62"/>
    </location>
</feature>
<name>A0A7W8I1L1_9CAUL</name>
<dbReference type="PANTHER" id="PTHR44757">
    <property type="entry name" value="DIGUANYLATE CYCLASE DGCP"/>
    <property type="match status" value="1"/>
</dbReference>
<organism evidence="4 5">
    <name type="scientific">Brevundimonas basaltis</name>
    <dbReference type="NCBI Taxonomy" id="472166"/>
    <lineage>
        <taxon>Bacteria</taxon>
        <taxon>Pseudomonadati</taxon>
        <taxon>Pseudomonadota</taxon>
        <taxon>Alphaproteobacteria</taxon>
        <taxon>Caulobacterales</taxon>
        <taxon>Caulobacteraceae</taxon>
        <taxon>Brevundimonas</taxon>
    </lineage>
</organism>
<dbReference type="EMBL" id="JACHFZ010000005">
    <property type="protein sequence ID" value="MBB5292915.1"/>
    <property type="molecule type" value="Genomic_DNA"/>
</dbReference>
<feature type="domain" description="GGDEF" evidence="3">
    <location>
        <begin position="113"/>
        <end position="245"/>
    </location>
</feature>
<dbReference type="InterPro" id="IPR035919">
    <property type="entry name" value="EAL_sf"/>
</dbReference>
<feature type="domain" description="EAL" evidence="2">
    <location>
        <begin position="254"/>
        <end position="503"/>
    </location>
</feature>
<dbReference type="InterPro" id="IPR029787">
    <property type="entry name" value="Nucleotide_cyclase"/>
</dbReference>
<dbReference type="PANTHER" id="PTHR44757:SF2">
    <property type="entry name" value="BIOFILM ARCHITECTURE MAINTENANCE PROTEIN MBAA"/>
    <property type="match status" value="1"/>
</dbReference>
<dbReference type="Gene3D" id="3.30.70.270">
    <property type="match status" value="1"/>
</dbReference>
<dbReference type="InterPro" id="IPR043128">
    <property type="entry name" value="Rev_trsase/Diguanyl_cyclase"/>
</dbReference>
<protein>
    <submittedName>
        <fullName evidence="4">Diguanylate cyclase (GGDEF)-like protein</fullName>
    </submittedName>
</protein>
<keyword evidence="5" id="KW-1185">Reference proteome</keyword>